<organism evidence="1 2">
    <name type="scientific">Mesoflavibacter zeaxanthinifaciens subsp. sabulilitoris</name>
    <dbReference type="NCBI Taxonomy" id="1520893"/>
    <lineage>
        <taxon>Bacteria</taxon>
        <taxon>Pseudomonadati</taxon>
        <taxon>Bacteroidota</taxon>
        <taxon>Flavobacteriia</taxon>
        <taxon>Flavobacteriales</taxon>
        <taxon>Flavobacteriaceae</taxon>
        <taxon>Mesoflavibacter</taxon>
    </lineage>
</organism>
<keyword evidence="2" id="KW-1185">Reference proteome</keyword>
<dbReference type="EMBL" id="PXOT01000010">
    <property type="protein sequence ID" value="PSG94491.1"/>
    <property type="molecule type" value="Genomic_DNA"/>
</dbReference>
<evidence type="ECO:0000313" key="2">
    <source>
        <dbReference type="Proteomes" id="UP000238430"/>
    </source>
</evidence>
<protein>
    <submittedName>
        <fullName evidence="1">Uncharacterized protein</fullName>
    </submittedName>
</protein>
<dbReference type="OrthoDB" id="1170608at2"/>
<comment type="caution">
    <text evidence="1">The sequence shown here is derived from an EMBL/GenBank/DDBJ whole genome shotgun (WGS) entry which is preliminary data.</text>
</comment>
<dbReference type="Proteomes" id="UP000238430">
    <property type="component" value="Unassembled WGS sequence"/>
</dbReference>
<name>A0A2T1NNN2_9FLAO</name>
<gene>
    <name evidence="1" type="ORF">C7H61_00730</name>
</gene>
<dbReference type="RefSeq" id="WP_106676256.1">
    <property type="nucleotide sequence ID" value="NZ_JACHWV010000010.1"/>
</dbReference>
<evidence type="ECO:0000313" key="1">
    <source>
        <dbReference type="EMBL" id="PSG94491.1"/>
    </source>
</evidence>
<proteinExistence type="predicted"/>
<dbReference type="AlphaFoldDB" id="A0A2T1NNN2"/>
<accession>A0A2T1NNN2</accession>
<reference evidence="1 2" key="1">
    <citation type="submission" date="2018-03" db="EMBL/GenBank/DDBJ databases">
        <title>Mesoflavibacter sp. HG37 and Mesoflavibacter sp. HG96 sp.nov., two marine bacteria isolated from seawater of Western Pacific Ocean.</title>
        <authorList>
            <person name="Cheng H."/>
            <person name="Wu Y.-H."/>
            <person name="Guo L.-L."/>
            <person name="Xu X.-W."/>
        </authorList>
    </citation>
    <scope>NUCLEOTIDE SEQUENCE [LARGE SCALE GENOMIC DNA]</scope>
    <source>
        <strain evidence="1 2">KCTC 42117</strain>
    </source>
</reference>
<sequence length="396" mass="46630">MILWKEFNNEANLPAVFEYLKFKKVGSYDNYIVYSNSINFYVVYKTLKGFYFYNTVSPEKKLQASDAFEIVLSKKDDNSKLSIWEKIDITIKSYEDKEIKKEVVLDLVDYNFNHFELVENELSTLNNDLFDKIKNNPVFNNSYIISNDKILYPLYNINNTLCGYLTEENGKIIPTLYTNPKYSLWFSNTNINFENIIVLNSPKEAISFHNNFKLDKIVFVVLSEINNTSVRTIKALNKISKSKKIIISFTGNNKTEGFIKDLKFLEQLQDNFSIKLLQNNISITFKIGHEKSFLSFYNQLNRYNKHLGQQFNNTFSEIDQFQIDKYAMKISKDNDFVSVKLPIEINALKHFIWNYTKQYLANELDVLKPKARSWEKQLEQLNLSENENIKDYKIAM</sequence>